<comment type="catalytic activity">
    <reaction evidence="2">
        <text>a quinone + NADH + 5 H(+)(in) = a quinol + NAD(+) + 4 H(+)(out)</text>
        <dbReference type="Rhea" id="RHEA:57888"/>
        <dbReference type="ChEBI" id="CHEBI:15378"/>
        <dbReference type="ChEBI" id="CHEBI:24646"/>
        <dbReference type="ChEBI" id="CHEBI:57540"/>
        <dbReference type="ChEBI" id="CHEBI:57945"/>
        <dbReference type="ChEBI" id="CHEBI:132124"/>
    </reaction>
</comment>
<reference evidence="4" key="1">
    <citation type="submission" date="2016-11" db="EMBL/GenBank/DDBJ databases">
        <authorList>
            <person name="Varghese N."/>
            <person name="Submissions S."/>
        </authorList>
    </citation>
    <scope>NUCLEOTIDE SEQUENCE [LARGE SCALE GENOMIC DNA]</scope>
    <source>
        <strain evidence="4">DSM 11003</strain>
    </source>
</reference>
<dbReference type="Gene3D" id="1.20.120.1200">
    <property type="entry name" value="NADH-ubiquinone/plastoquinone oxidoreductase chain 6, subunit NuoJ"/>
    <property type="match status" value="1"/>
</dbReference>
<evidence type="ECO:0000313" key="3">
    <source>
        <dbReference type="EMBL" id="SHG96464.1"/>
    </source>
</evidence>
<keyword evidence="2" id="KW-0874">Quinone</keyword>
<feature type="transmembrane region" description="Helical" evidence="2">
    <location>
        <begin position="6"/>
        <end position="25"/>
    </location>
</feature>
<feature type="transmembrane region" description="Helical" evidence="2">
    <location>
        <begin position="139"/>
        <end position="161"/>
    </location>
</feature>
<accession>A0A1M5P3R7</accession>
<dbReference type="AlphaFoldDB" id="A0A1M5P3R7"/>
<dbReference type="STRING" id="1123382.SAMN02745221_01364"/>
<dbReference type="GO" id="GO:0048038">
    <property type="term" value="F:quinone binding"/>
    <property type="evidence" value="ECO:0007669"/>
    <property type="project" value="UniProtKB-UniRule"/>
</dbReference>
<dbReference type="InterPro" id="IPR042106">
    <property type="entry name" value="Nuo/plastoQ_OxRdtase_6_NuoJ"/>
</dbReference>
<protein>
    <recommendedName>
        <fullName evidence="2">NADH-quinone oxidoreductase subunit J</fullName>
        <ecNumber evidence="2">7.1.1.-</ecNumber>
    </recommendedName>
</protein>
<keyword evidence="4" id="KW-1185">Reference proteome</keyword>
<dbReference type="EC" id="7.1.1.-" evidence="2"/>
<gene>
    <name evidence="3" type="ORF">SAMN02745221_01364</name>
</gene>
<dbReference type="RefSeq" id="WP_073091947.1">
    <property type="nucleotide sequence ID" value="NZ_FQWY01000020.1"/>
</dbReference>
<dbReference type="GO" id="GO:0005886">
    <property type="term" value="C:plasma membrane"/>
    <property type="evidence" value="ECO:0007669"/>
    <property type="project" value="UniProtKB-SubCell"/>
</dbReference>
<feature type="transmembrane region" description="Helical" evidence="2">
    <location>
        <begin position="32"/>
        <end position="49"/>
    </location>
</feature>
<sequence length="167" mass="17759">MQLSDLVFYALAAFTIIAALGVVALPNIVHSALCLVLTFIGVAGIYFYLGADFIGLIQILAYAGAISVLMIFAVMLLLSRDVSESNPSHKKGKYLAALFSGLFAFLLALSIYSTSWDLTEGAEIVDSIGKIAYMLMGDYVIAFEAAAILLLAAVIGAVILARGEEKR</sequence>
<evidence type="ECO:0000256" key="2">
    <source>
        <dbReference type="RuleBase" id="RU004429"/>
    </source>
</evidence>
<name>A0A1M5P3R7_9FIRM</name>
<keyword evidence="2" id="KW-0520">NAD</keyword>
<keyword evidence="2" id="KW-0472">Membrane</keyword>
<dbReference type="GO" id="GO:0008137">
    <property type="term" value="F:NADH dehydrogenase (ubiquinone) activity"/>
    <property type="evidence" value="ECO:0007669"/>
    <property type="project" value="UniProtKB-UniRule"/>
</dbReference>
<dbReference type="EMBL" id="FQWY01000020">
    <property type="protein sequence ID" value="SHG96464.1"/>
    <property type="molecule type" value="Genomic_DNA"/>
</dbReference>
<dbReference type="Pfam" id="PF00499">
    <property type="entry name" value="Oxidored_q3"/>
    <property type="match status" value="1"/>
</dbReference>
<dbReference type="OrthoDB" id="9814997at2"/>
<comment type="function">
    <text evidence="2">NDH-1 shuttles electrons from NADH, via FMN and iron-sulfur (Fe-S) centers, to quinones in the respiratory chain. Couples the redox reaction to proton translocation (for every two electrons transferred, four hydrogen ions are translocated across the cytoplasmic membrane), and thus conserves the redox energy in a proton gradient.</text>
</comment>
<evidence type="ECO:0000313" key="4">
    <source>
        <dbReference type="Proteomes" id="UP000242329"/>
    </source>
</evidence>
<feature type="transmembrane region" description="Helical" evidence="2">
    <location>
        <begin position="94"/>
        <end position="112"/>
    </location>
</feature>
<dbReference type="InterPro" id="IPR001457">
    <property type="entry name" value="NADH_UbQ/plastoQ_OxRdtase_su6"/>
</dbReference>
<comment type="subcellular location">
    <subcellularLocation>
        <location evidence="2">Cell membrane</location>
        <topology evidence="2">Multi-pass membrane protein</topology>
    </subcellularLocation>
</comment>
<dbReference type="PANTHER" id="PTHR33269:SF17">
    <property type="entry name" value="NADH-UBIQUINONE OXIDOREDUCTASE CHAIN 6"/>
    <property type="match status" value="1"/>
</dbReference>
<comment type="similarity">
    <text evidence="1 2">Belongs to the complex I subunit 6 family.</text>
</comment>
<evidence type="ECO:0000256" key="1">
    <source>
        <dbReference type="ARBA" id="ARBA00005698"/>
    </source>
</evidence>
<feature type="transmembrane region" description="Helical" evidence="2">
    <location>
        <begin position="55"/>
        <end position="78"/>
    </location>
</feature>
<keyword evidence="2" id="KW-0812">Transmembrane</keyword>
<dbReference type="PANTHER" id="PTHR33269">
    <property type="entry name" value="NADH-UBIQUINONE OXIDOREDUCTASE CHAIN 6"/>
    <property type="match status" value="1"/>
</dbReference>
<organism evidence="3 4">
    <name type="scientific">Thermosyntropha lipolytica DSM 11003</name>
    <dbReference type="NCBI Taxonomy" id="1123382"/>
    <lineage>
        <taxon>Bacteria</taxon>
        <taxon>Bacillati</taxon>
        <taxon>Bacillota</taxon>
        <taxon>Clostridia</taxon>
        <taxon>Eubacteriales</taxon>
        <taxon>Syntrophomonadaceae</taxon>
        <taxon>Thermosyntropha</taxon>
    </lineage>
</organism>
<keyword evidence="2" id="KW-1003">Cell membrane</keyword>
<dbReference type="Proteomes" id="UP000242329">
    <property type="component" value="Unassembled WGS sequence"/>
</dbReference>
<proteinExistence type="inferred from homology"/>
<keyword evidence="2" id="KW-1133">Transmembrane helix</keyword>